<evidence type="ECO:0000259" key="2">
    <source>
        <dbReference type="SMART" id="SM01406"/>
    </source>
</evidence>
<evidence type="ECO:0000256" key="1">
    <source>
        <dbReference type="SAM" id="MobiDB-lite"/>
    </source>
</evidence>
<feature type="compositionally biased region" description="Basic and acidic residues" evidence="1">
    <location>
        <begin position="312"/>
        <end position="323"/>
    </location>
</feature>
<dbReference type="CDD" id="cd22249">
    <property type="entry name" value="UDM1_RNF168_RNF169-like"/>
    <property type="match status" value="1"/>
</dbReference>
<evidence type="ECO:0000313" key="4">
    <source>
        <dbReference type="Proteomes" id="UP001151760"/>
    </source>
</evidence>
<reference evidence="3" key="2">
    <citation type="submission" date="2022-01" db="EMBL/GenBank/DDBJ databases">
        <authorList>
            <person name="Yamashiro T."/>
            <person name="Shiraishi A."/>
            <person name="Satake H."/>
            <person name="Nakayama K."/>
        </authorList>
    </citation>
    <scope>NUCLEOTIDE SEQUENCE</scope>
</reference>
<protein>
    <submittedName>
        <fullName evidence="3">PAPA-1-like conserved region containing protein</fullName>
    </submittedName>
</protein>
<accession>A0ABQ5ACW6</accession>
<gene>
    <name evidence="3" type="ORF">Tco_0821345</name>
</gene>
<feature type="region of interest" description="Disordered" evidence="1">
    <location>
        <begin position="1"/>
        <end position="233"/>
    </location>
</feature>
<sequence>MDEFGVPRFDATGNTFRRKRTPACRRPKPEEALPENHVSLSSTPPSDDAGKISSDENGVDANPKRKVLNLNQLTRTEGEPSKRVRKENGRYSNSASHSNGSSADVNEDTKSGPNNNGGGSESKIKKVKLKVGGVTRTIQPKSNNATVASDASRSRPKLILQDNSDEDDSPALGKKIGLQGIPWKDFSRSGISLGRENASMGKNSGGRQGEKSDRVRKSKRVPKKRVLDGEFDEEDDDEIRYLEKLKTVKVAATRDFDDDSGKKHRSLSRVSRDDSGSKRSGRDSVSADTDYDEENMVSDNEVEGNIGKKPRKESPDSPNESKRGTALTSRQRSLLSGKDSGSATSQIEFPNGLPPAPPRKNKEKLTEVEQQLKKAEAAERRRMQNEKAARESEAEAIRKILGQDSSRKKREDKLKKRQEELAQEKAANAKTIAPNTIRTVISPTGTTVAFAEDIGLPHIFDPKPTCYPPPREKCAGPSCTNSYRLKSAASVATDALCVYIIKNNRQKHNCGLEFQIILFVVCDSRLAISLVSTESDHPWSLAAIVGVLNLQSSWIPCSCSRVPHRVANTAFNFAANFILVPAILAQIEN</sequence>
<feature type="compositionally biased region" description="Basic and acidic residues" evidence="1">
    <location>
        <begin position="363"/>
        <end position="398"/>
    </location>
</feature>
<keyword evidence="4" id="KW-1185">Reference proteome</keyword>
<feature type="region of interest" description="Disordered" evidence="1">
    <location>
        <begin position="250"/>
        <end position="419"/>
    </location>
</feature>
<feature type="compositionally biased region" description="Basic and acidic residues" evidence="1">
    <location>
        <begin position="405"/>
        <end position="419"/>
    </location>
</feature>
<feature type="compositionally biased region" description="Basic residues" evidence="1">
    <location>
        <begin position="16"/>
        <end position="26"/>
    </location>
</feature>
<dbReference type="PANTHER" id="PTHR21561:SF25">
    <property type="entry name" value="OS03G0811500 PROTEIN"/>
    <property type="match status" value="1"/>
</dbReference>
<feature type="compositionally biased region" description="Polar residues" evidence="1">
    <location>
        <begin position="136"/>
        <end position="151"/>
    </location>
</feature>
<reference evidence="3" key="1">
    <citation type="journal article" date="2022" name="Int. J. Mol. Sci.">
        <title>Draft Genome of Tanacetum Coccineum: Genomic Comparison of Closely Related Tanacetum-Family Plants.</title>
        <authorList>
            <person name="Yamashiro T."/>
            <person name="Shiraishi A."/>
            <person name="Nakayama K."/>
            <person name="Satake H."/>
        </authorList>
    </citation>
    <scope>NUCLEOTIDE SEQUENCE</scope>
</reference>
<feature type="compositionally biased region" description="Basic and acidic residues" evidence="1">
    <location>
        <begin position="250"/>
        <end position="261"/>
    </location>
</feature>
<name>A0ABQ5ACW6_9ASTR</name>
<dbReference type="PANTHER" id="PTHR21561">
    <property type="entry name" value="INO80 COMPLEX SUBUNIT B"/>
    <property type="match status" value="1"/>
</dbReference>
<feature type="domain" description="INO80 complex subunit B-like conserved region" evidence="2">
    <location>
        <begin position="369"/>
        <end position="454"/>
    </location>
</feature>
<feature type="compositionally biased region" description="Low complexity" evidence="1">
    <location>
        <begin position="92"/>
        <end position="103"/>
    </location>
</feature>
<comment type="caution">
    <text evidence="3">The sequence shown here is derived from an EMBL/GenBank/DDBJ whole genome shotgun (WGS) entry which is preliminary data.</text>
</comment>
<feature type="compositionally biased region" description="Polar residues" evidence="1">
    <location>
        <begin position="326"/>
        <end position="348"/>
    </location>
</feature>
<feature type="compositionally biased region" description="Basic and acidic residues" evidence="1">
    <location>
        <begin position="270"/>
        <end position="282"/>
    </location>
</feature>
<proteinExistence type="predicted"/>
<dbReference type="Pfam" id="PF04795">
    <property type="entry name" value="PAPA-1"/>
    <property type="match status" value="1"/>
</dbReference>
<dbReference type="Proteomes" id="UP001151760">
    <property type="component" value="Unassembled WGS sequence"/>
</dbReference>
<dbReference type="EMBL" id="BQNB010012175">
    <property type="protein sequence ID" value="GJT00176.1"/>
    <property type="molecule type" value="Genomic_DNA"/>
</dbReference>
<evidence type="ECO:0000313" key="3">
    <source>
        <dbReference type="EMBL" id="GJT00176.1"/>
    </source>
</evidence>
<organism evidence="3 4">
    <name type="scientific">Tanacetum coccineum</name>
    <dbReference type="NCBI Taxonomy" id="301880"/>
    <lineage>
        <taxon>Eukaryota</taxon>
        <taxon>Viridiplantae</taxon>
        <taxon>Streptophyta</taxon>
        <taxon>Embryophyta</taxon>
        <taxon>Tracheophyta</taxon>
        <taxon>Spermatophyta</taxon>
        <taxon>Magnoliopsida</taxon>
        <taxon>eudicotyledons</taxon>
        <taxon>Gunneridae</taxon>
        <taxon>Pentapetalae</taxon>
        <taxon>asterids</taxon>
        <taxon>campanulids</taxon>
        <taxon>Asterales</taxon>
        <taxon>Asteraceae</taxon>
        <taxon>Asteroideae</taxon>
        <taxon>Anthemideae</taxon>
        <taxon>Anthemidinae</taxon>
        <taxon>Tanacetum</taxon>
    </lineage>
</organism>
<feature type="compositionally biased region" description="Acidic residues" evidence="1">
    <location>
        <begin position="289"/>
        <end position="302"/>
    </location>
</feature>
<dbReference type="InterPro" id="IPR029523">
    <property type="entry name" value="INO80B/Ies2"/>
</dbReference>
<dbReference type="InterPro" id="IPR006880">
    <property type="entry name" value="INO80B_C"/>
</dbReference>
<dbReference type="SMART" id="SM01406">
    <property type="entry name" value="PAPA-1"/>
    <property type="match status" value="1"/>
</dbReference>
<feature type="compositionally biased region" description="Basic and acidic residues" evidence="1">
    <location>
        <begin position="76"/>
        <end position="89"/>
    </location>
</feature>